<reference evidence="3 4" key="1">
    <citation type="journal article" date="2023" name="Insect Mol. Biol.">
        <title>Genome sequencing provides insights into the evolution of gene families encoding plant cell wall-degrading enzymes in longhorned beetles.</title>
        <authorList>
            <person name="Shin N.R."/>
            <person name="Okamura Y."/>
            <person name="Kirsch R."/>
            <person name="Pauchet Y."/>
        </authorList>
    </citation>
    <scope>NUCLEOTIDE SEQUENCE [LARGE SCALE GENOMIC DNA]</scope>
    <source>
        <strain evidence="3">EAD_L_NR</strain>
    </source>
</reference>
<protein>
    <recommendedName>
        <fullName evidence="5">Vesicular, overexpressed in cancer, prosurvival protein 1</fullName>
    </recommendedName>
</protein>
<name>A0AAV8VQL2_9CUCU</name>
<feature type="region of interest" description="Disordered" evidence="1">
    <location>
        <begin position="207"/>
        <end position="226"/>
    </location>
</feature>
<dbReference type="AlphaFoldDB" id="A0AAV8VQL2"/>
<organism evidence="3 4">
    <name type="scientific">Exocentrus adspersus</name>
    <dbReference type="NCBI Taxonomy" id="1586481"/>
    <lineage>
        <taxon>Eukaryota</taxon>
        <taxon>Metazoa</taxon>
        <taxon>Ecdysozoa</taxon>
        <taxon>Arthropoda</taxon>
        <taxon>Hexapoda</taxon>
        <taxon>Insecta</taxon>
        <taxon>Pterygota</taxon>
        <taxon>Neoptera</taxon>
        <taxon>Endopterygota</taxon>
        <taxon>Coleoptera</taxon>
        <taxon>Polyphaga</taxon>
        <taxon>Cucujiformia</taxon>
        <taxon>Chrysomeloidea</taxon>
        <taxon>Cerambycidae</taxon>
        <taxon>Lamiinae</taxon>
        <taxon>Acanthocinini</taxon>
        <taxon>Exocentrus</taxon>
    </lineage>
</organism>
<evidence type="ECO:0000256" key="1">
    <source>
        <dbReference type="SAM" id="MobiDB-lite"/>
    </source>
</evidence>
<keyword evidence="2" id="KW-1133">Transmembrane helix</keyword>
<evidence type="ECO:0000313" key="3">
    <source>
        <dbReference type="EMBL" id="KAJ8916509.1"/>
    </source>
</evidence>
<evidence type="ECO:0000313" key="4">
    <source>
        <dbReference type="Proteomes" id="UP001159042"/>
    </source>
</evidence>
<sequence>MDKSLSEILHQVLAPVAPKRKRVRILRKRQRSVKNVTSFQNANAMSTSSPLSEIKLCPFDASFKTNSKYICYKYEKCCPQGCCPGNGFTYYQSWTFWAIIAVIFGIFYLGSWYCKKAELAHKRRVRMTRRSLNPTPQSTPRTRTGEGNADHLLMDYIIHSYRLQNITETPPSRSSGAPPKYQEALSMPRVVRSNVQIVQIHSTGAEVPPTYEDAVQSSRPGEDAIS</sequence>
<accession>A0AAV8VQL2</accession>
<keyword evidence="2" id="KW-0812">Transmembrane</keyword>
<gene>
    <name evidence="3" type="ORF">NQ315_000151</name>
</gene>
<keyword evidence="2" id="KW-0472">Membrane</keyword>
<proteinExistence type="predicted"/>
<evidence type="ECO:0000256" key="2">
    <source>
        <dbReference type="SAM" id="Phobius"/>
    </source>
</evidence>
<comment type="caution">
    <text evidence="3">The sequence shown here is derived from an EMBL/GenBank/DDBJ whole genome shotgun (WGS) entry which is preliminary data.</text>
</comment>
<dbReference type="EMBL" id="JANEYG010000041">
    <property type="protein sequence ID" value="KAJ8916509.1"/>
    <property type="molecule type" value="Genomic_DNA"/>
</dbReference>
<dbReference type="Proteomes" id="UP001159042">
    <property type="component" value="Unassembled WGS sequence"/>
</dbReference>
<feature type="transmembrane region" description="Helical" evidence="2">
    <location>
        <begin position="94"/>
        <end position="114"/>
    </location>
</feature>
<evidence type="ECO:0008006" key="5">
    <source>
        <dbReference type="Google" id="ProtNLM"/>
    </source>
</evidence>
<keyword evidence="4" id="KW-1185">Reference proteome</keyword>